<dbReference type="InterPro" id="IPR020846">
    <property type="entry name" value="MFS_dom"/>
</dbReference>
<comment type="caution">
    <text evidence="8">The sequence shown here is derived from an EMBL/GenBank/DDBJ whole genome shotgun (WGS) entry which is preliminary data.</text>
</comment>
<dbReference type="RefSeq" id="WP_328217915.1">
    <property type="nucleotide sequence ID" value="NZ_JARTLI010000008.1"/>
</dbReference>
<dbReference type="PROSITE" id="PS50850">
    <property type="entry name" value="MFS"/>
    <property type="match status" value="1"/>
</dbReference>
<dbReference type="CDD" id="cd17478">
    <property type="entry name" value="MFS_FsR"/>
    <property type="match status" value="1"/>
</dbReference>
<comment type="subcellular location">
    <subcellularLocation>
        <location evidence="1">Cell membrane</location>
        <topology evidence="1">Multi-pass membrane protein</topology>
    </subcellularLocation>
</comment>
<dbReference type="InterPro" id="IPR011701">
    <property type="entry name" value="MFS"/>
</dbReference>
<dbReference type="PANTHER" id="PTHR43129:SF1">
    <property type="entry name" value="FOSMIDOMYCIN RESISTANCE PROTEIN"/>
    <property type="match status" value="1"/>
</dbReference>
<dbReference type="AlphaFoldDB" id="A0ABD5ITQ1"/>
<dbReference type="InterPro" id="IPR036259">
    <property type="entry name" value="MFS_trans_sf"/>
</dbReference>
<reference evidence="8 9" key="1">
    <citation type="submission" date="2023-03" db="EMBL/GenBank/DDBJ databases">
        <title>Bacillus Genome Sequencing.</title>
        <authorList>
            <person name="Dunlap C."/>
        </authorList>
    </citation>
    <scope>NUCLEOTIDE SEQUENCE [LARGE SCALE GENOMIC DNA]</scope>
    <source>
        <strain evidence="8 9">NRS-38</strain>
    </source>
</reference>
<evidence type="ECO:0000256" key="1">
    <source>
        <dbReference type="ARBA" id="ARBA00004651"/>
    </source>
</evidence>
<dbReference type="PANTHER" id="PTHR43129">
    <property type="entry name" value="FOSMIDOMYCIN RESISTANCE PROTEIN"/>
    <property type="match status" value="1"/>
</dbReference>
<proteinExistence type="predicted"/>
<sequence length="406" mass="44325">MYTSAQQAAPVRMTVYPILIAISMGHLLNDAMQAVVPALFPILESSMNLSYMQIGWIAFTLNMTSSVLQPVVGLFTDRRPSPYFLPLGMAASLLGMVGLALAPSFLFVLLSVLLVGLGSAVFHPEGARVVYFAAGARRGFAQSIYQVGGNTGNALAPLFTALVFVPFGQKGAGWFTVVALLGIMILSRVSRWYSHKLDQREKDRAQKTAVKLEGQERRRVLFALILLIFLVFTRSWYSAGISNYYQFYLTQYYHISIREAQLYLFIFMIAGAIGTFVGGPLADRFGKKNLMLFSTVGTAPFALLLPHLPLGWALPVLFLAGFILSLSFSTFVVYAQELLPGNVGMASGLIVGLAFGMGALGAVVLGKIADTYTLKSLMWMCSFLPLLGVLTYWLPKDKDRPAALGH</sequence>
<feature type="transmembrane region" description="Helical" evidence="6">
    <location>
        <begin position="220"/>
        <end position="240"/>
    </location>
</feature>
<dbReference type="EMBL" id="JARTLI010000008">
    <property type="protein sequence ID" value="MED5051690.1"/>
    <property type="molecule type" value="Genomic_DNA"/>
</dbReference>
<accession>A0ABD5ITQ1</accession>
<evidence type="ECO:0000256" key="5">
    <source>
        <dbReference type="ARBA" id="ARBA00023136"/>
    </source>
</evidence>
<feature type="transmembrane region" description="Helical" evidence="6">
    <location>
        <begin position="346"/>
        <end position="365"/>
    </location>
</feature>
<keyword evidence="5 6" id="KW-0472">Membrane</keyword>
<evidence type="ECO:0000259" key="7">
    <source>
        <dbReference type="PROSITE" id="PS50850"/>
    </source>
</evidence>
<name>A0ABD5ITQ1_9BACL</name>
<evidence type="ECO:0000313" key="8">
    <source>
        <dbReference type="EMBL" id="MED5051690.1"/>
    </source>
</evidence>
<protein>
    <submittedName>
        <fullName evidence="8">MFS transporter</fullName>
    </submittedName>
</protein>
<evidence type="ECO:0000313" key="9">
    <source>
        <dbReference type="Proteomes" id="UP001339962"/>
    </source>
</evidence>
<feature type="transmembrane region" description="Helical" evidence="6">
    <location>
        <begin position="96"/>
        <end position="122"/>
    </location>
</feature>
<feature type="transmembrane region" description="Helical" evidence="6">
    <location>
        <begin position="377"/>
        <end position="394"/>
    </location>
</feature>
<keyword evidence="2" id="KW-0813">Transport</keyword>
<feature type="transmembrane region" description="Helical" evidence="6">
    <location>
        <begin position="54"/>
        <end position="76"/>
    </location>
</feature>
<feature type="transmembrane region" description="Helical" evidence="6">
    <location>
        <begin position="312"/>
        <end position="334"/>
    </location>
</feature>
<dbReference type="Gene3D" id="1.20.1250.20">
    <property type="entry name" value="MFS general substrate transporter like domains"/>
    <property type="match status" value="2"/>
</dbReference>
<evidence type="ECO:0000256" key="3">
    <source>
        <dbReference type="ARBA" id="ARBA00022692"/>
    </source>
</evidence>
<evidence type="ECO:0000256" key="4">
    <source>
        <dbReference type="ARBA" id="ARBA00022989"/>
    </source>
</evidence>
<feature type="transmembrane region" description="Helical" evidence="6">
    <location>
        <begin position="171"/>
        <end position="190"/>
    </location>
</feature>
<keyword evidence="4 6" id="KW-1133">Transmembrane helix</keyword>
<dbReference type="Proteomes" id="UP001339962">
    <property type="component" value="Unassembled WGS sequence"/>
</dbReference>
<dbReference type="Pfam" id="PF07690">
    <property type="entry name" value="MFS_1"/>
    <property type="match status" value="1"/>
</dbReference>
<dbReference type="GO" id="GO:0005886">
    <property type="term" value="C:plasma membrane"/>
    <property type="evidence" value="ECO:0007669"/>
    <property type="project" value="UniProtKB-SubCell"/>
</dbReference>
<feature type="domain" description="Major facilitator superfamily (MFS) profile" evidence="7">
    <location>
        <begin position="18"/>
        <end position="400"/>
    </location>
</feature>
<feature type="transmembrane region" description="Helical" evidence="6">
    <location>
        <begin position="143"/>
        <end position="165"/>
    </location>
</feature>
<gene>
    <name evidence="8" type="ORF">P9850_07420</name>
</gene>
<feature type="transmembrane region" description="Helical" evidence="6">
    <location>
        <begin position="260"/>
        <end position="282"/>
    </location>
</feature>
<keyword evidence="3 6" id="KW-0812">Transmembrane</keyword>
<evidence type="ECO:0000256" key="6">
    <source>
        <dbReference type="SAM" id="Phobius"/>
    </source>
</evidence>
<organism evidence="8 9">
    <name type="scientific">Anoxybacteroides rupiense</name>
    <dbReference type="NCBI Taxonomy" id="311460"/>
    <lineage>
        <taxon>Bacteria</taxon>
        <taxon>Bacillati</taxon>
        <taxon>Bacillota</taxon>
        <taxon>Bacilli</taxon>
        <taxon>Bacillales</taxon>
        <taxon>Anoxybacillaceae</taxon>
        <taxon>Anoxybacteroides</taxon>
    </lineage>
</organism>
<evidence type="ECO:0000256" key="2">
    <source>
        <dbReference type="ARBA" id="ARBA00022448"/>
    </source>
</evidence>
<feature type="transmembrane region" description="Helical" evidence="6">
    <location>
        <begin position="15"/>
        <end position="42"/>
    </location>
</feature>
<dbReference type="SUPFAM" id="SSF103473">
    <property type="entry name" value="MFS general substrate transporter"/>
    <property type="match status" value="1"/>
</dbReference>